<gene>
    <name evidence="2" type="ordered locus">MTR_3g020700</name>
</gene>
<evidence type="ECO:0000256" key="1">
    <source>
        <dbReference type="SAM" id="MobiDB-lite"/>
    </source>
</evidence>
<feature type="region of interest" description="Disordered" evidence="1">
    <location>
        <begin position="80"/>
        <end position="111"/>
    </location>
</feature>
<reference evidence="3" key="3">
    <citation type="submission" date="2015-04" db="UniProtKB">
        <authorList>
            <consortium name="EnsemblPlants"/>
        </authorList>
    </citation>
    <scope>IDENTIFICATION</scope>
    <source>
        <strain evidence="3">cv. Jemalong A17</strain>
    </source>
</reference>
<evidence type="ECO:0000313" key="3">
    <source>
        <dbReference type="EnsemblPlants" id="AES69020"/>
    </source>
</evidence>
<protein>
    <submittedName>
        <fullName evidence="2 3">Uncharacterized protein</fullName>
    </submittedName>
</protein>
<sequence>MFTPKPIQIRKRVKKHKNSKYEVLTARKRRHNKAVTHEGCLAAPRRWRAAPRPGQAVASDMRCSSVQSWFFPGFTISHGCSKPNQPNRKTANQTNPNQNSKKPHLVRMNSDDFCTEPRGLVRFAVCISATEPNQTKPQE</sequence>
<dbReference type="HOGENOM" id="CLU_1848072_0_0_1"/>
<reference evidence="2 4" key="2">
    <citation type="journal article" date="2014" name="BMC Genomics">
        <title>An improved genome release (version Mt4.0) for the model legume Medicago truncatula.</title>
        <authorList>
            <person name="Tang H."/>
            <person name="Krishnakumar V."/>
            <person name="Bidwell S."/>
            <person name="Rosen B."/>
            <person name="Chan A."/>
            <person name="Zhou S."/>
            <person name="Gentzbittel L."/>
            <person name="Childs K.L."/>
            <person name="Yandell M."/>
            <person name="Gundlach H."/>
            <person name="Mayer K.F."/>
            <person name="Schwartz D.C."/>
            <person name="Town C.D."/>
        </authorList>
    </citation>
    <scope>GENOME REANNOTATION</scope>
    <source>
        <strain evidence="3 4">cv. Jemalong A17</strain>
    </source>
</reference>
<proteinExistence type="predicted"/>
<reference evidence="2 4" key="1">
    <citation type="journal article" date="2011" name="Nature">
        <title>The Medicago genome provides insight into the evolution of rhizobial symbioses.</title>
        <authorList>
            <person name="Young N.D."/>
            <person name="Debelle F."/>
            <person name="Oldroyd G.E."/>
            <person name="Geurts R."/>
            <person name="Cannon S.B."/>
            <person name="Udvardi M.K."/>
            <person name="Benedito V.A."/>
            <person name="Mayer K.F."/>
            <person name="Gouzy J."/>
            <person name="Schoof H."/>
            <person name="Van de Peer Y."/>
            <person name="Proost S."/>
            <person name="Cook D.R."/>
            <person name="Meyers B.C."/>
            <person name="Spannagl M."/>
            <person name="Cheung F."/>
            <person name="De Mita S."/>
            <person name="Krishnakumar V."/>
            <person name="Gundlach H."/>
            <person name="Zhou S."/>
            <person name="Mudge J."/>
            <person name="Bharti A.K."/>
            <person name="Murray J.D."/>
            <person name="Naoumkina M.A."/>
            <person name="Rosen B."/>
            <person name="Silverstein K.A."/>
            <person name="Tang H."/>
            <person name="Rombauts S."/>
            <person name="Zhao P.X."/>
            <person name="Zhou P."/>
            <person name="Barbe V."/>
            <person name="Bardou P."/>
            <person name="Bechner M."/>
            <person name="Bellec A."/>
            <person name="Berger A."/>
            <person name="Berges H."/>
            <person name="Bidwell S."/>
            <person name="Bisseling T."/>
            <person name="Choisne N."/>
            <person name="Couloux A."/>
            <person name="Denny R."/>
            <person name="Deshpande S."/>
            <person name="Dai X."/>
            <person name="Doyle J.J."/>
            <person name="Dudez A.M."/>
            <person name="Farmer A.D."/>
            <person name="Fouteau S."/>
            <person name="Franken C."/>
            <person name="Gibelin C."/>
            <person name="Gish J."/>
            <person name="Goldstein S."/>
            <person name="Gonzalez A.J."/>
            <person name="Green P.J."/>
            <person name="Hallab A."/>
            <person name="Hartog M."/>
            <person name="Hua A."/>
            <person name="Humphray S.J."/>
            <person name="Jeong D.H."/>
            <person name="Jing Y."/>
            <person name="Jocker A."/>
            <person name="Kenton S.M."/>
            <person name="Kim D.J."/>
            <person name="Klee K."/>
            <person name="Lai H."/>
            <person name="Lang C."/>
            <person name="Lin S."/>
            <person name="Macmil S.L."/>
            <person name="Magdelenat G."/>
            <person name="Matthews L."/>
            <person name="McCorrison J."/>
            <person name="Monaghan E.L."/>
            <person name="Mun J.H."/>
            <person name="Najar F.Z."/>
            <person name="Nicholson C."/>
            <person name="Noirot C."/>
            <person name="O'Bleness M."/>
            <person name="Paule C.R."/>
            <person name="Poulain J."/>
            <person name="Prion F."/>
            <person name="Qin B."/>
            <person name="Qu C."/>
            <person name="Retzel E.F."/>
            <person name="Riddle C."/>
            <person name="Sallet E."/>
            <person name="Samain S."/>
            <person name="Samson N."/>
            <person name="Sanders I."/>
            <person name="Saurat O."/>
            <person name="Scarpelli C."/>
            <person name="Schiex T."/>
            <person name="Segurens B."/>
            <person name="Severin A.J."/>
            <person name="Sherrier D.J."/>
            <person name="Shi R."/>
            <person name="Sims S."/>
            <person name="Singer S.R."/>
            <person name="Sinharoy S."/>
            <person name="Sterck L."/>
            <person name="Viollet A."/>
            <person name="Wang B.B."/>
            <person name="Wang K."/>
            <person name="Wang M."/>
            <person name="Wang X."/>
            <person name="Warfsmann J."/>
            <person name="Weissenbach J."/>
            <person name="White D.D."/>
            <person name="White J.D."/>
            <person name="Wiley G.B."/>
            <person name="Wincker P."/>
            <person name="Xing Y."/>
            <person name="Yang L."/>
            <person name="Yao Z."/>
            <person name="Ying F."/>
            <person name="Zhai J."/>
            <person name="Zhou L."/>
            <person name="Zuber A."/>
            <person name="Denarie J."/>
            <person name="Dixon R.A."/>
            <person name="May G.D."/>
            <person name="Schwartz D.C."/>
            <person name="Rogers J."/>
            <person name="Quetier F."/>
            <person name="Town C.D."/>
            <person name="Roe B.A."/>
        </authorList>
    </citation>
    <scope>NUCLEOTIDE SEQUENCE [LARGE SCALE GENOMIC DNA]</scope>
    <source>
        <strain evidence="2">A17</strain>
        <strain evidence="3 4">cv. Jemalong A17</strain>
    </source>
</reference>
<dbReference type="EMBL" id="CM001219">
    <property type="protein sequence ID" value="AES69020.1"/>
    <property type="molecule type" value="Genomic_DNA"/>
</dbReference>
<feature type="compositionally biased region" description="Polar residues" evidence="1">
    <location>
        <begin position="82"/>
        <end position="100"/>
    </location>
</feature>
<dbReference type="Proteomes" id="UP000002051">
    <property type="component" value="Chromosome 3"/>
</dbReference>
<dbReference type="AlphaFoldDB" id="G7IW77"/>
<name>G7IW77_MEDTR</name>
<evidence type="ECO:0000313" key="2">
    <source>
        <dbReference type="EMBL" id="AES69020.1"/>
    </source>
</evidence>
<accession>G7IW77</accession>
<evidence type="ECO:0000313" key="4">
    <source>
        <dbReference type="Proteomes" id="UP000002051"/>
    </source>
</evidence>
<organism evidence="2 4">
    <name type="scientific">Medicago truncatula</name>
    <name type="common">Barrel medic</name>
    <name type="synonym">Medicago tribuloides</name>
    <dbReference type="NCBI Taxonomy" id="3880"/>
    <lineage>
        <taxon>Eukaryota</taxon>
        <taxon>Viridiplantae</taxon>
        <taxon>Streptophyta</taxon>
        <taxon>Embryophyta</taxon>
        <taxon>Tracheophyta</taxon>
        <taxon>Spermatophyta</taxon>
        <taxon>Magnoliopsida</taxon>
        <taxon>eudicotyledons</taxon>
        <taxon>Gunneridae</taxon>
        <taxon>Pentapetalae</taxon>
        <taxon>rosids</taxon>
        <taxon>fabids</taxon>
        <taxon>Fabales</taxon>
        <taxon>Fabaceae</taxon>
        <taxon>Papilionoideae</taxon>
        <taxon>50 kb inversion clade</taxon>
        <taxon>NPAAA clade</taxon>
        <taxon>Hologalegina</taxon>
        <taxon>IRL clade</taxon>
        <taxon>Trifolieae</taxon>
        <taxon>Medicago</taxon>
    </lineage>
</organism>
<dbReference type="PaxDb" id="3880-AES69020"/>
<dbReference type="EnsemblPlants" id="AES69020">
    <property type="protein sequence ID" value="AES69020"/>
    <property type="gene ID" value="MTR_3g020700"/>
</dbReference>
<keyword evidence="4" id="KW-1185">Reference proteome</keyword>